<keyword evidence="3" id="KW-0238">DNA-binding</keyword>
<reference evidence="5 6" key="1">
    <citation type="submission" date="2024-04" db="EMBL/GenBank/DDBJ databases">
        <title>Isolation of an actinomycete strain from pig manure.</title>
        <authorList>
            <person name="Gong T."/>
            <person name="Yu Z."/>
            <person name="An M."/>
            <person name="Wei C."/>
            <person name="Yang W."/>
            <person name="Liu L."/>
        </authorList>
    </citation>
    <scope>NUCLEOTIDE SEQUENCE [LARGE SCALE GENOMIC DNA]</scope>
    <source>
        <strain evidence="5 6">ZF39</strain>
    </source>
</reference>
<evidence type="ECO:0000256" key="2">
    <source>
        <dbReference type="ARBA" id="ARBA00023015"/>
    </source>
</evidence>
<dbReference type="InterPro" id="IPR005650">
    <property type="entry name" value="BlaI_family"/>
</dbReference>
<dbReference type="EMBL" id="CP154795">
    <property type="protein sequence ID" value="XAN06279.1"/>
    <property type="molecule type" value="Genomic_DNA"/>
</dbReference>
<dbReference type="InterPro" id="IPR036390">
    <property type="entry name" value="WH_DNA-bd_sf"/>
</dbReference>
<keyword evidence="6" id="KW-1185">Reference proteome</keyword>
<dbReference type="Gene3D" id="1.10.10.10">
    <property type="entry name" value="Winged helix-like DNA-binding domain superfamily/Winged helix DNA-binding domain"/>
    <property type="match status" value="1"/>
</dbReference>
<dbReference type="SUPFAM" id="SSF46785">
    <property type="entry name" value="Winged helix' DNA-binding domain"/>
    <property type="match status" value="1"/>
</dbReference>
<evidence type="ECO:0000256" key="3">
    <source>
        <dbReference type="ARBA" id="ARBA00023125"/>
    </source>
</evidence>
<dbReference type="Proteomes" id="UP001442841">
    <property type="component" value="Chromosome"/>
</dbReference>
<keyword evidence="2" id="KW-0805">Transcription regulation</keyword>
<protein>
    <submittedName>
        <fullName evidence="5">BlaI/MecI/CopY family transcriptional regulator</fullName>
    </submittedName>
</protein>
<sequence>MAVLGELESRVMDVLWRVREPSSVRDVHTELAIHRDLAYTTVMTVLDRLAKKGLVSRVRQGRQWLYSPAQSRVDLLADEVLELLSEDHRVREAVLGEVLRRLPASDRGNVMRNLFPPAAS</sequence>
<evidence type="ECO:0000256" key="1">
    <source>
        <dbReference type="ARBA" id="ARBA00011046"/>
    </source>
</evidence>
<evidence type="ECO:0000313" key="5">
    <source>
        <dbReference type="EMBL" id="XAN06279.1"/>
    </source>
</evidence>
<keyword evidence="4" id="KW-0804">Transcription</keyword>
<dbReference type="RefSeq" id="WP_425307712.1">
    <property type="nucleotide sequence ID" value="NZ_CP154795.1"/>
</dbReference>
<organism evidence="5 6">
    <name type="scientific">Ammonicoccus fulvus</name>
    <dbReference type="NCBI Taxonomy" id="3138240"/>
    <lineage>
        <taxon>Bacteria</taxon>
        <taxon>Bacillati</taxon>
        <taxon>Actinomycetota</taxon>
        <taxon>Actinomycetes</taxon>
        <taxon>Propionibacteriales</taxon>
        <taxon>Propionibacteriaceae</taxon>
        <taxon>Ammonicoccus</taxon>
    </lineage>
</organism>
<evidence type="ECO:0000313" key="6">
    <source>
        <dbReference type="Proteomes" id="UP001442841"/>
    </source>
</evidence>
<gene>
    <name evidence="5" type="ORF">AADG42_02810</name>
</gene>
<name>A0ABZ3FMF0_9ACTN</name>
<dbReference type="Pfam" id="PF03965">
    <property type="entry name" value="Penicillinase_R"/>
    <property type="match status" value="1"/>
</dbReference>
<dbReference type="InterPro" id="IPR036388">
    <property type="entry name" value="WH-like_DNA-bd_sf"/>
</dbReference>
<proteinExistence type="inferred from homology"/>
<evidence type="ECO:0000256" key="4">
    <source>
        <dbReference type="ARBA" id="ARBA00023163"/>
    </source>
</evidence>
<comment type="similarity">
    <text evidence="1">Belongs to the BlaI transcriptional regulatory family.</text>
</comment>
<accession>A0ABZ3FMF0</accession>